<feature type="compositionally biased region" description="Basic and acidic residues" evidence="1">
    <location>
        <begin position="51"/>
        <end position="60"/>
    </location>
</feature>
<evidence type="ECO:0000313" key="2">
    <source>
        <dbReference type="EMBL" id="RVX71790.1"/>
    </source>
</evidence>
<protein>
    <recommendedName>
        <fullName evidence="4">BZIP domain-containing protein</fullName>
    </recommendedName>
</protein>
<dbReference type="AlphaFoldDB" id="A0A438N831"/>
<evidence type="ECO:0000256" key="1">
    <source>
        <dbReference type="SAM" id="MobiDB-lite"/>
    </source>
</evidence>
<feature type="compositionally biased region" description="Polar residues" evidence="1">
    <location>
        <begin position="12"/>
        <end position="28"/>
    </location>
</feature>
<dbReference type="VEuPathDB" id="FungiDB:PV10_08806"/>
<feature type="region of interest" description="Disordered" evidence="1">
    <location>
        <begin position="1"/>
        <end position="60"/>
    </location>
</feature>
<dbReference type="OrthoDB" id="4161589at2759"/>
<feature type="region of interest" description="Disordered" evidence="1">
    <location>
        <begin position="479"/>
        <end position="502"/>
    </location>
</feature>
<reference evidence="2 3" key="1">
    <citation type="submission" date="2017-03" db="EMBL/GenBank/DDBJ databases">
        <title>Genomes of endolithic fungi from Antarctica.</title>
        <authorList>
            <person name="Coleine C."/>
            <person name="Masonjones S."/>
            <person name="Stajich J.E."/>
        </authorList>
    </citation>
    <scope>NUCLEOTIDE SEQUENCE [LARGE SCALE GENOMIC DNA]</scope>
    <source>
        <strain evidence="2 3">CCFEE 6314</strain>
    </source>
</reference>
<evidence type="ECO:0000313" key="3">
    <source>
        <dbReference type="Proteomes" id="UP000288859"/>
    </source>
</evidence>
<dbReference type="Gene3D" id="1.20.5.170">
    <property type="match status" value="1"/>
</dbReference>
<accession>A0A438N831</accession>
<name>A0A438N831_EXOME</name>
<dbReference type="GO" id="GO:0003700">
    <property type="term" value="F:DNA-binding transcription factor activity"/>
    <property type="evidence" value="ECO:0007669"/>
    <property type="project" value="InterPro"/>
</dbReference>
<gene>
    <name evidence="2" type="ORF">B0A52_04189</name>
</gene>
<organism evidence="2 3">
    <name type="scientific">Exophiala mesophila</name>
    <name type="common">Black yeast-like fungus</name>
    <dbReference type="NCBI Taxonomy" id="212818"/>
    <lineage>
        <taxon>Eukaryota</taxon>
        <taxon>Fungi</taxon>
        <taxon>Dikarya</taxon>
        <taxon>Ascomycota</taxon>
        <taxon>Pezizomycotina</taxon>
        <taxon>Eurotiomycetes</taxon>
        <taxon>Chaetothyriomycetidae</taxon>
        <taxon>Chaetothyriales</taxon>
        <taxon>Herpotrichiellaceae</taxon>
        <taxon>Exophiala</taxon>
    </lineage>
</organism>
<dbReference type="InterPro" id="IPR046347">
    <property type="entry name" value="bZIP_sf"/>
</dbReference>
<dbReference type="Pfam" id="PF11905">
    <property type="entry name" value="DUF3425"/>
    <property type="match status" value="1"/>
</dbReference>
<dbReference type="Proteomes" id="UP000288859">
    <property type="component" value="Unassembled WGS sequence"/>
</dbReference>
<evidence type="ECO:0008006" key="4">
    <source>
        <dbReference type="Google" id="ProtNLM"/>
    </source>
</evidence>
<dbReference type="CDD" id="cd14688">
    <property type="entry name" value="bZIP_YAP"/>
    <property type="match status" value="1"/>
</dbReference>
<sequence>MVDVTLPPDLDPSNTSSPNAGQTPTSPAQAGRKRKATSSSRGVASLTPDQLAKKRANDREAQRAIRERTKQQIESLERRIQELTSQQPYQELQVVIRQKDAIQAENDEIRRRLASIMSILQPIVGAQGLTDLATAAQHNVQAGLEQQENAFGNNAVVSSDAYLPDPSNGSYANPFGAVDSGDNRQWQASRDALSHQRDNLQRGLELNESGERLSFNFLLDNLGQRPSNLPPNGAPSVTSPSRRSVYPSISPNLSEHTNTPWLSLPKNIPPTCPLDGLLLNFLHSRRGDPATNDASSPSFNPSYPSVSSLLNPSANHTHILDPLSQLMTDIISKFPNIANLPEQIAVLFCMFMQMRWQINPTPENYERVPEWMRPTAAQIFNPHPAWIEHIPWPRMRDKLVANHQDYSFENWFIPYTSDLNVNWPYDQVDCLISTAEDKDPVINPVFERHIRRLENWSLGPVFAESFPALVDTTRIKPAVQNAGSTPGAANKARKSNSLSSAG</sequence>
<dbReference type="EMBL" id="NAJM01000015">
    <property type="protein sequence ID" value="RVX71790.1"/>
    <property type="molecule type" value="Genomic_DNA"/>
</dbReference>
<dbReference type="InterPro" id="IPR021833">
    <property type="entry name" value="DUF3425"/>
</dbReference>
<proteinExistence type="predicted"/>
<feature type="region of interest" description="Disordered" evidence="1">
    <location>
        <begin position="224"/>
        <end position="245"/>
    </location>
</feature>
<dbReference type="PANTHER" id="PTHR37012:SF2">
    <property type="entry name" value="BZIP DOMAIN-CONTAINING PROTEIN-RELATED"/>
    <property type="match status" value="1"/>
</dbReference>
<feature type="compositionally biased region" description="Polar residues" evidence="1">
    <location>
        <begin position="235"/>
        <end position="245"/>
    </location>
</feature>
<comment type="caution">
    <text evidence="2">The sequence shown here is derived from an EMBL/GenBank/DDBJ whole genome shotgun (WGS) entry which is preliminary data.</text>
</comment>
<dbReference type="SUPFAM" id="SSF57959">
    <property type="entry name" value="Leucine zipper domain"/>
    <property type="match status" value="1"/>
</dbReference>
<dbReference type="PANTHER" id="PTHR37012">
    <property type="entry name" value="B-ZIP TRANSCRIPTION FACTOR (EUROFUNG)-RELATED"/>
    <property type="match status" value="1"/>
</dbReference>